<protein>
    <submittedName>
        <fullName evidence="2">Uncharacterized protein</fullName>
    </submittedName>
</protein>
<accession>A0A843TLF0</accession>
<evidence type="ECO:0000313" key="3">
    <source>
        <dbReference type="Proteomes" id="UP000652761"/>
    </source>
</evidence>
<dbReference type="Proteomes" id="UP000652761">
    <property type="component" value="Unassembled WGS sequence"/>
</dbReference>
<dbReference type="AlphaFoldDB" id="A0A843TLF0"/>
<dbReference type="EMBL" id="NMUH01000160">
    <property type="protein sequence ID" value="MQL73272.1"/>
    <property type="molecule type" value="Genomic_DNA"/>
</dbReference>
<feature type="compositionally biased region" description="Gly residues" evidence="1">
    <location>
        <begin position="10"/>
        <end position="24"/>
    </location>
</feature>
<gene>
    <name evidence="2" type="ORF">Taro_005639</name>
</gene>
<evidence type="ECO:0000313" key="2">
    <source>
        <dbReference type="EMBL" id="MQL73272.1"/>
    </source>
</evidence>
<evidence type="ECO:0000256" key="1">
    <source>
        <dbReference type="SAM" id="MobiDB-lite"/>
    </source>
</evidence>
<feature type="region of interest" description="Disordered" evidence="1">
    <location>
        <begin position="1"/>
        <end position="62"/>
    </location>
</feature>
<organism evidence="2 3">
    <name type="scientific">Colocasia esculenta</name>
    <name type="common">Wild taro</name>
    <name type="synonym">Arum esculentum</name>
    <dbReference type="NCBI Taxonomy" id="4460"/>
    <lineage>
        <taxon>Eukaryota</taxon>
        <taxon>Viridiplantae</taxon>
        <taxon>Streptophyta</taxon>
        <taxon>Embryophyta</taxon>
        <taxon>Tracheophyta</taxon>
        <taxon>Spermatophyta</taxon>
        <taxon>Magnoliopsida</taxon>
        <taxon>Liliopsida</taxon>
        <taxon>Araceae</taxon>
        <taxon>Aroideae</taxon>
        <taxon>Colocasieae</taxon>
        <taxon>Colocasia</taxon>
    </lineage>
</organism>
<name>A0A843TLF0_COLES</name>
<sequence length="165" mass="16904">MTTGGSPSDAGGGGGGNSGDGGGSPVDSNSYETMISDFERMNTQQSVGSYGGHSYHHESTSTDYSSGYTSYSGYTAIAGYLGPSPYMYPPPAFFVPVPVQVFAPLEDVNRKSLALKGVAGCYGSATFPSLGPTRPLASCPCPTPILARQEEALNSCATPGLARPV</sequence>
<keyword evidence="3" id="KW-1185">Reference proteome</keyword>
<reference evidence="2" key="1">
    <citation type="submission" date="2017-07" db="EMBL/GenBank/DDBJ databases">
        <title>Taro Niue Genome Assembly and Annotation.</title>
        <authorList>
            <person name="Atibalentja N."/>
            <person name="Keating K."/>
            <person name="Fields C.J."/>
        </authorList>
    </citation>
    <scope>NUCLEOTIDE SEQUENCE</scope>
    <source>
        <strain evidence="2">Niue_2</strain>
        <tissue evidence="2">Leaf</tissue>
    </source>
</reference>
<proteinExistence type="predicted"/>
<comment type="caution">
    <text evidence="2">The sequence shown here is derived from an EMBL/GenBank/DDBJ whole genome shotgun (WGS) entry which is preliminary data.</text>
</comment>